<evidence type="ECO:0008006" key="5">
    <source>
        <dbReference type="Google" id="ProtNLM"/>
    </source>
</evidence>
<feature type="signal peptide" evidence="2">
    <location>
        <begin position="1"/>
        <end position="20"/>
    </location>
</feature>
<protein>
    <recommendedName>
        <fullName evidence="5">Prokaryotic phospholipase A2-domain-containing protein</fullName>
    </recommendedName>
</protein>
<dbReference type="Proteomes" id="UP000481861">
    <property type="component" value="Unassembled WGS sequence"/>
</dbReference>
<feature type="compositionally biased region" description="Basic and acidic residues" evidence="1">
    <location>
        <begin position="180"/>
        <end position="191"/>
    </location>
</feature>
<name>A0A7C8M9H1_9PLEO</name>
<dbReference type="EMBL" id="JAADJZ010000015">
    <property type="protein sequence ID" value="KAF2869663.1"/>
    <property type="molecule type" value="Genomic_DNA"/>
</dbReference>
<dbReference type="OrthoDB" id="3782084at2759"/>
<evidence type="ECO:0000256" key="1">
    <source>
        <dbReference type="SAM" id="MobiDB-lite"/>
    </source>
</evidence>
<keyword evidence="4" id="KW-1185">Reference proteome</keyword>
<keyword evidence="2" id="KW-0732">Signal</keyword>
<evidence type="ECO:0000313" key="4">
    <source>
        <dbReference type="Proteomes" id="UP000481861"/>
    </source>
</evidence>
<reference evidence="3 4" key="1">
    <citation type="submission" date="2020-01" db="EMBL/GenBank/DDBJ databases">
        <authorList>
            <consortium name="DOE Joint Genome Institute"/>
            <person name="Haridas S."/>
            <person name="Albert R."/>
            <person name="Binder M."/>
            <person name="Bloem J."/>
            <person name="Labutti K."/>
            <person name="Salamov A."/>
            <person name="Andreopoulos B."/>
            <person name="Baker S.E."/>
            <person name="Barry K."/>
            <person name="Bills G."/>
            <person name="Bluhm B.H."/>
            <person name="Cannon C."/>
            <person name="Castanera R."/>
            <person name="Culley D.E."/>
            <person name="Daum C."/>
            <person name="Ezra D."/>
            <person name="Gonzalez J.B."/>
            <person name="Henrissat B."/>
            <person name="Kuo A."/>
            <person name="Liang C."/>
            <person name="Lipzen A."/>
            <person name="Lutzoni F."/>
            <person name="Magnuson J."/>
            <person name="Mondo S."/>
            <person name="Nolan M."/>
            <person name="Ohm R."/>
            <person name="Pangilinan J."/>
            <person name="Park H.-J.H."/>
            <person name="Ramirez L."/>
            <person name="Alfaro M."/>
            <person name="Sun H."/>
            <person name="Tritt A."/>
            <person name="Yoshinaga Y."/>
            <person name="Zwiers L.-H.L."/>
            <person name="Turgeon B.G."/>
            <person name="Goodwin S.B."/>
            <person name="Spatafora J.W."/>
            <person name="Crous P.W."/>
            <person name="Grigoriev I.V."/>
        </authorList>
    </citation>
    <scope>NUCLEOTIDE SEQUENCE [LARGE SCALE GENOMIC DNA]</scope>
    <source>
        <strain evidence="3 4">CBS 611.86</strain>
    </source>
</reference>
<feature type="chain" id="PRO_5028872899" description="Prokaryotic phospholipase A2-domain-containing protein" evidence="2">
    <location>
        <begin position="21"/>
        <end position="204"/>
    </location>
</feature>
<dbReference type="AlphaFoldDB" id="A0A7C8M9H1"/>
<proteinExistence type="predicted"/>
<sequence length="204" mass="22920">MKFLSPTTLAVATMASLSVATPLNVTRESFNSTSLAKRDDIWHYCHDTAWTSFGERAFLAGLRLMGETDDLQMGLSSEARAEIPKQYLGTRGMCTNLWCGGETSGGKGVVFYLCLKQDTPDRLFGNKDLAQRFHDGFHDCMGKRDPQDDGDNVLLAFHVWESDYDLHVEGGYDGMECPEDMQKTRFPRPESLKYSPYSEIPKPL</sequence>
<evidence type="ECO:0000256" key="2">
    <source>
        <dbReference type="SAM" id="SignalP"/>
    </source>
</evidence>
<accession>A0A7C8M9H1</accession>
<gene>
    <name evidence="3" type="ORF">BDV95DRAFT_620234</name>
</gene>
<organism evidence="3 4">
    <name type="scientific">Massariosphaeria phaeospora</name>
    <dbReference type="NCBI Taxonomy" id="100035"/>
    <lineage>
        <taxon>Eukaryota</taxon>
        <taxon>Fungi</taxon>
        <taxon>Dikarya</taxon>
        <taxon>Ascomycota</taxon>
        <taxon>Pezizomycotina</taxon>
        <taxon>Dothideomycetes</taxon>
        <taxon>Pleosporomycetidae</taxon>
        <taxon>Pleosporales</taxon>
        <taxon>Pleosporales incertae sedis</taxon>
        <taxon>Massariosphaeria</taxon>
    </lineage>
</organism>
<evidence type="ECO:0000313" key="3">
    <source>
        <dbReference type="EMBL" id="KAF2869663.1"/>
    </source>
</evidence>
<feature type="region of interest" description="Disordered" evidence="1">
    <location>
        <begin position="178"/>
        <end position="204"/>
    </location>
</feature>
<comment type="caution">
    <text evidence="3">The sequence shown here is derived from an EMBL/GenBank/DDBJ whole genome shotgun (WGS) entry which is preliminary data.</text>
</comment>